<comment type="catalytic activity">
    <reaction evidence="1">
        <text>Hydrolysis of terminal non-reducing alpha-L-rhamnose residues in alpha-L-rhamnosides.</text>
        <dbReference type="EC" id="3.2.1.40"/>
    </reaction>
</comment>
<sequence>MMRRYAMFMIRRTGQKDRKLALSNPYNKYTYEKGFHLGDWLEPIEFQDEIKSGKLPLQTEVCTAYLHNTMTCMHEVAGALGKNEDANLFCEYAEGSKKAYQWLFLRSGVVDTDRQAKLVRPLAFGIADQEQKTALETRLVQAVVNRDFCIGTGFLSTPLILPALTEAGRTDLAYAMLENKRSPGWLAEVLSGATTMWEDWEGSEYASRNHYAQGAVCEWLFSTAAGIRVDGENHFNISPIPGGSFTFAEAKYRSIYGEVSSRWEKTSDGVSYTVIVPSNTTADVRFPDNTLQAVKAGTYHWMK</sequence>
<accession>A0A645EQU1</accession>
<feature type="domain" description="Alpha-L-rhamnosidase C-terminal" evidence="5">
    <location>
        <begin position="234"/>
        <end position="295"/>
    </location>
</feature>
<dbReference type="EC" id="3.2.1.40" evidence="2"/>
<proteinExistence type="predicted"/>
<dbReference type="Gene3D" id="1.50.10.10">
    <property type="match status" value="1"/>
</dbReference>
<dbReference type="Pfam" id="PF17390">
    <property type="entry name" value="Bac_rhamnosid_C"/>
    <property type="match status" value="1"/>
</dbReference>
<dbReference type="SUPFAM" id="SSF48208">
    <property type="entry name" value="Six-hairpin glycosidases"/>
    <property type="match status" value="1"/>
</dbReference>
<dbReference type="GO" id="GO:0030596">
    <property type="term" value="F:alpha-L-rhamnosidase activity"/>
    <property type="evidence" value="ECO:0007669"/>
    <property type="project" value="UniProtKB-EC"/>
</dbReference>
<protein>
    <recommendedName>
        <fullName evidence="2">alpha-L-rhamnosidase</fullName>
        <ecNumber evidence="2">3.2.1.40</ecNumber>
    </recommendedName>
</protein>
<evidence type="ECO:0000256" key="2">
    <source>
        <dbReference type="ARBA" id="ARBA00012652"/>
    </source>
</evidence>
<dbReference type="PANTHER" id="PTHR33307">
    <property type="entry name" value="ALPHA-RHAMNOSIDASE (EUROFUNG)"/>
    <property type="match status" value="1"/>
</dbReference>
<dbReference type="InterPro" id="IPR008928">
    <property type="entry name" value="6-hairpin_glycosidase_sf"/>
</dbReference>
<dbReference type="Gene3D" id="2.60.420.10">
    <property type="entry name" value="Maltose phosphorylase, domain 3"/>
    <property type="match status" value="1"/>
</dbReference>
<reference evidence="6" key="1">
    <citation type="submission" date="2019-08" db="EMBL/GenBank/DDBJ databases">
        <authorList>
            <person name="Kucharzyk K."/>
            <person name="Murdoch R.W."/>
            <person name="Higgins S."/>
            <person name="Loffler F."/>
        </authorList>
    </citation>
    <scope>NUCLEOTIDE SEQUENCE</scope>
</reference>
<organism evidence="6">
    <name type="scientific">bioreactor metagenome</name>
    <dbReference type="NCBI Taxonomy" id="1076179"/>
    <lineage>
        <taxon>unclassified sequences</taxon>
        <taxon>metagenomes</taxon>
        <taxon>ecological metagenomes</taxon>
    </lineage>
</organism>
<dbReference type="InterPro" id="IPR016007">
    <property type="entry name" value="Alpha_rhamnosid"/>
</dbReference>
<dbReference type="GO" id="GO:0005975">
    <property type="term" value="P:carbohydrate metabolic process"/>
    <property type="evidence" value="ECO:0007669"/>
    <property type="project" value="InterPro"/>
</dbReference>
<gene>
    <name evidence="6" type="ORF">SDC9_150195</name>
</gene>
<comment type="caution">
    <text evidence="6">The sequence shown here is derived from an EMBL/GenBank/DDBJ whole genome shotgun (WGS) entry which is preliminary data.</text>
</comment>
<evidence type="ECO:0000256" key="1">
    <source>
        <dbReference type="ARBA" id="ARBA00001445"/>
    </source>
</evidence>
<evidence type="ECO:0000259" key="5">
    <source>
        <dbReference type="Pfam" id="PF17390"/>
    </source>
</evidence>
<evidence type="ECO:0000256" key="3">
    <source>
        <dbReference type="ARBA" id="ARBA00022801"/>
    </source>
</evidence>
<dbReference type="EMBL" id="VSSQ01048927">
    <property type="protein sequence ID" value="MPN02974.1"/>
    <property type="molecule type" value="Genomic_DNA"/>
</dbReference>
<dbReference type="InterPro" id="IPR012341">
    <property type="entry name" value="6hp_glycosidase-like_sf"/>
</dbReference>
<feature type="domain" description="Alpha-L-rhamnosidase six-hairpin glycosidase" evidence="4">
    <location>
        <begin position="31"/>
        <end position="223"/>
    </location>
</feature>
<evidence type="ECO:0000259" key="4">
    <source>
        <dbReference type="Pfam" id="PF17389"/>
    </source>
</evidence>
<dbReference type="Pfam" id="PF17389">
    <property type="entry name" value="Bac_rhamnosid6H"/>
    <property type="match status" value="1"/>
</dbReference>
<dbReference type="InterPro" id="IPR035398">
    <property type="entry name" value="Bac_rhamnosid_C"/>
</dbReference>
<evidence type="ECO:0000313" key="6">
    <source>
        <dbReference type="EMBL" id="MPN02974.1"/>
    </source>
</evidence>
<dbReference type="AlphaFoldDB" id="A0A645EQU1"/>
<keyword evidence="3" id="KW-0378">Hydrolase</keyword>
<dbReference type="PANTHER" id="PTHR33307:SF6">
    <property type="entry name" value="ALPHA-RHAMNOSIDASE (EUROFUNG)-RELATED"/>
    <property type="match status" value="1"/>
</dbReference>
<name>A0A645EQU1_9ZZZZ</name>
<dbReference type="InterPro" id="IPR035396">
    <property type="entry name" value="Bac_rhamnosid6H"/>
</dbReference>